<evidence type="ECO:0000256" key="2">
    <source>
        <dbReference type="ARBA" id="ARBA00022490"/>
    </source>
</evidence>
<dbReference type="RefSeq" id="WP_084871637.1">
    <property type="nucleotide sequence ID" value="NZ_JAGGMY010000001.1"/>
</dbReference>
<dbReference type="InterPro" id="IPR056797">
    <property type="entry name" value="FdhE_central"/>
</dbReference>
<comment type="function">
    <text evidence="4">Necessary for formate dehydrogenase activity.</text>
</comment>
<feature type="domain" description="FdhE N-terminal" evidence="5">
    <location>
        <begin position="22"/>
        <end position="185"/>
    </location>
</feature>
<comment type="subcellular location">
    <subcellularLocation>
        <location evidence="1 4">Cytoplasm</location>
    </subcellularLocation>
</comment>
<comment type="caution">
    <text evidence="8">The sequence shown here is derived from an EMBL/GenBank/DDBJ whole genome shotgun (WGS) entry which is preliminary data.</text>
</comment>
<evidence type="ECO:0000256" key="3">
    <source>
        <dbReference type="ARBA" id="ARBA00061033"/>
    </source>
</evidence>
<evidence type="ECO:0000313" key="8">
    <source>
        <dbReference type="EMBL" id="ORM91849.1"/>
    </source>
</evidence>
<dbReference type="InterPro" id="IPR056774">
    <property type="entry name" value="FdhE_N"/>
</dbReference>
<dbReference type="GO" id="GO:0051604">
    <property type="term" value="P:protein maturation"/>
    <property type="evidence" value="ECO:0007669"/>
    <property type="project" value="TreeGrafter"/>
</dbReference>
<dbReference type="STRING" id="55209.HA50_00160"/>
<dbReference type="PIRSF" id="PIRSF018296">
    <property type="entry name" value="Format_dh_formtn"/>
    <property type="match status" value="1"/>
</dbReference>
<dbReference type="NCBIfam" id="NF002925">
    <property type="entry name" value="PRK03564.1"/>
    <property type="match status" value="1"/>
</dbReference>
<dbReference type="NCBIfam" id="TIGR01562">
    <property type="entry name" value="FdhE"/>
    <property type="match status" value="1"/>
</dbReference>
<sequence length="309" mass="34629">MSIRIIPQDQLEKSDKNTADKIPPLLFPRLKNLYSRRAARLRDLAAKNPLGDYLRFAAVIAQAQEIVLYDHPLQIDLRARLEQCAEQGIPPLDIHTYPRDAHWQRLLHSLIAELKPEMSGQALAVLENLEKASATELETLATALLEGNFAQVSNDKSPFIWAALSIYWAQMAALIPGKARAEYGEHRQFCPVCASVPVASVVHMDVGQQGLRYLHCNLCESEWYVVRSKCSNCEQTRDLHYWSLDSEMAAVKAESCGDCGTYLKMLYQEKDPAVEPVADDLASLVLDARMEQEGFARSSLNPFLFPGEG</sequence>
<dbReference type="Gene3D" id="3.90.1670.10">
    <property type="entry name" value="FdhE-like domain"/>
    <property type="match status" value="1"/>
</dbReference>
<evidence type="ECO:0000259" key="5">
    <source>
        <dbReference type="Pfam" id="PF04216"/>
    </source>
</evidence>
<dbReference type="EMBL" id="MLJI01000001">
    <property type="protein sequence ID" value="ORM91849.1"/>
    <property type="molecule type" value="Genomic_DNA"/>
</dbReference>
<dbReference type="GO" id="GO:0005829">
    <property type="term" value="C:cytosol"/>
    <property type="evidence" value="ECO:0007669"/>
    <property type="project" value="TreeGrafter"/>
</dbReference>
<keyword evidence="2 4" id="KW-0963">Cytoplasm</keyword>
<dbReference type="Proteomes" id="UP000193749">
    <property type="component" value="Unassembled WGS sequence"/>
</dbReference>
<dbReference type="HAMAP" id="MF_00611">
    <property type="entry name" value="FdeH"/>
    <property type="match status" value="1"/>
</dbReference>
<protein>
    <recommendedName>
        <fullName evidence="4">Protein FdhE homolog</fullName>
    </recommendedName>
</protein>
<evidence type="ECO:0000313" key="9">
    <source>
        <dbReference type="Proteomes" id="UP000193749"/>
    </source>
</evidence>
<keyword evidence="9" id="KW-1185">Reference proteome</keyword>
<dbReference type="CDD" id="cd16341">
    <property type="entry name" value="FdhE"/>
    <property type="match status" value="1"/>
</dbReference>
<dbReference type="InterPro" id="IPR006452">
    <property type="entry name" value="Formate_DH_accessory"/>
</dbReference>
<evidence type="ECO:0000256" key="1">
    <source>
        <dbReference type="ARBA" id="ARBA00004496"/>
    </source>
</evidence>
<dbReference type="FunFam" id="3.90.1670.10:FF:000001">
    <property type="entry name" value="Protein FdhE"/>
    <property type="match status" value="1"/>
</dbReference>
<dbReference type="InterPro" id="IPR024064">
    <property type="entry name" value="FdhE-like_sf"/>
</dbReference>
<proteinExistence type="inferred from homology"/>
<dbReference type="InterPro" id="IPR056796">
    <property type="entry name" value="FdhE_C"/>
</dbReference>
<dbReference type="PANTHER" id="PTHR37689">
    <property type="entry name" value="PROTEIN FDHE"/>
    <property type="match status" value="1"/>
</dbReference>
<reference evidence="8 9" key="1">
    <citation type="journal article" date="2017" name="Antonie Van Leeuwenhoek">
        <title>Phylogenomic resolution of the bacterial genus Pantoea and its relationship with Erwinia and Tatumella.</title>
        <authorList>
            <person name="Palmer M."/>
            <person name="Steenkamp E.T."/>
            <person name="Coetzee M.P."/>
            <person name="Chan W.Y."/>
            <person name="van Zyl E."/>
            <person name="De Maayer P."/>
            <person name="Coutinho T.A."/>
            <person name="Blom J."/>
            <person name="Smits T.H."/>
            <person name="Duffy B."/>
            <person name="Venter S.N."/>
        </authorList>
    </citation>
    <scope>NUCLEOTIDE SEQUENCE [LARGE SCALE GENOMIC DNA]</scope>
    <source>
        <strain evidence="8 9">LMG 2657</strain>
    </source>
</reference>
<dbReference type="SUPFAM" id="SSF144020">
    <property type="entry name" value="FdhE-like"/>
    <property type="match status" value="1"/>
</dbReference>
<name>A0A1X1EPB5_PANCY</name>
<feature type="domain" description="FdhE central" evidence="6">
    <location>
        <begin position="189"/>
        <end position="227"/>
    </location>
</feature>
<accession>A0A1X1EPB5</accession>
<evidence type="ECO:0000256" key="4">
    <source>
        <dbReference type="HAMAP-Rule" id="MF_00611"/>
    </source>
</evidence>
<dbReference type="Pfam" id="PF24859">
    <property type="entry name" value="FdhE_central"/>
    <property type="match status" value="1"/>
</dbReference>
<dbReference type="GO" id="GO:0008199">
    <property type="term" value="F:ferric iron binding"/>
    <property type="evidence" value="ECO:0007669"/>
    <property type="project" value="TreeGrafter"/>
</dbReference>
<gene>
    <name evidence="4" type="primary">fdhE</name>
    <name evidence="8" type="ORF">HA50_00160</name>
</gene>
<evidence type="ECO:0000259" key="7">
    <source>
        <dbReference type="Pfam" id="PF24860"/>
    </source>
</evidence>
<dbReference type="OrthoDB" id="9794151at2"/>
<evidence type="ECO:0000259" key="6">
    <source>
        <dbReference type="Pfam" id="PF24859"/>
    </source>
</evidence>
<feature type="domain" description="FdhE C-terminal" evidence="7">
    <location>
        <begin position="229"/>
        <end position="304"/>
    </location>
</feature>
<dbReference type="PANTHER" id="PTHR37689:SF1">
    <property type="entry name" value="PROTEIN FDHE"/>
    <property type="match status" value="1"/>
</dbReference>
<dbReference type="Pfam" id="PF24860">
    <property type="entry name" value="FdhE_C"/>
    <property type="match status" value="1"/>
</dbReference>
<organism evidence="8 9">
    <name type="scientific">Pantoea cypripedii</name>
    <name type="common">Pectobacterium cypripedii</name>
    <name type="synonym">Erwinia cypripedii</name>
    <dbReference type="NCBI Taxonomy" id="55209"/>
    <lineage>
        <taxon>Bacteria</taxon>
        <taxon>Pseudomonadati</taxon>
        <taxon>Pseudomonadota</taxon>
        <taxon>Gammaproteobacteria</taxon>
        <taxon>Enterobacterales</taxon>
        <taxon>Erwiniaceae</taxon>
        <taxon>Pantoea</taxon>
    </lineage>
</organism>
<comment type="similarity">
    <text evidence="3 4">Belongs to the FdhE family.</text>
</comment>
<dbReference type="AlphaFoldDB" id="A0A1X1EPB5"/>
<dbReference type="Pfam" id="PF04216">
    <property type="entry name" value="FdhE_N"/>
    <property type="match status" value="1"/>
</dbReference>